<gene>
    <name evidence="1" type="ORF">D0Z67_06895</name>
</gene>
<dbReference type="Gene3D" id="3.30.110.170">
    <property type="entry name" value="Protein of unknown function (DUF541), domain 1"/>
    <property type="match status" value="1"/>
</dbReference>
<protein>
    <submittedName>
        <fullName evidence="1">DUF541 domain-containing protein</fullName>
    </submittedName>
</protein>
<dbReference type="OrthoDB" id="3689574at2"/>
<dbReference type="Proteomes" id="UP000292547">
    <property type="component" value="Chromosome"/>
</dbReference>
<keyword evidence="2" id="KW-1185">Reference proteome</keyword>
<dbReference type="GO" id="GO:0006974">
    <property type="term" value="P:DNA damage response"/>
    <property type="evidence" value="ECO:0007669"/>
    <property type="project" value="TreeGrafter"/>
</dbReference>
<dbReference type="EMBL" id="CP032229">
    <property type="protein sequence ID" value="QBJ90063.1"/>
    <property type="molecule type" value="Genomic_DNA"/>
</dbReference>
<dbReference type="InterPro" id="IPR007497">
    <property type="entry name" value="SIMPL/DUF541"/>
</dbReference>
<accession>A0A4P6TTP0</accession>
<dbReference type="STRING" id="73044.GCA_000725795_04765"/>
<dbReference type="GeneID" id="300098656"/>
<name>A0A4P6TTP0_STRSO</name>
<dbReference type="PANTHER" id="PTHR34387:SF1">
    <property type="entry name" value="PERIPLASMIC IMMUNOGENIC PROTEIN"/>
    <property type="match status" value="1"/>
</dbReference>
<dbReference type="RefSeq" id="WP_031182879.1">
    <property type="nucleotide sequence ID" value="NZ_CP032229.1"/>
</dbReference>
<dbReference type="PANTHER" id="PTHR34387">
    <property type="entry name" value="SLR1258 PROTEIN"/>
    <property type="match status" value="1"/>
</dbReference>
<sequence>MTPEANPAYGTADAPLLAVRGEAEFQTEAEIARIGVTVTARGRDRRATLDDLARRNTAALDVLKSYGDAVPGLTTGTLGVTPELSERGRGERVRSHQGIVRIDAEITDFAALGELTAQLAELELTELDGPSWSLRPDSPAHAEARRRAVADALQRAREYADALGTSLAALTELADTGADRPRNVSAFGRSARRADAAESAEPFDLQPAQLWVSAQVTARFTLVPPRL</sequence>
<dbReference type="InterPro" id="IPR052022">
    <property type="entry name" value="26kDa_periplasmic_antigen"/>
</dbReference>
<evidence type="ECO:0000313" key="2">
    <source>
        <dbReference type="Proteomes" id="UP000292547"/>
    </source>
</evidence>
<dbReference type="KEGG" id="sseo:D0Z67_06895"/>
<reference evidence="1 2" key="1">
    <citation type="submission" date="2018-08" db="EMBL/GenBank/DDBJ databases">
        <title>The complete genome sequence of Streptomyces seoulensis, a pioneer strain for nickel superoxide dismutase discovery.</title>
        <authorList>
            <person name="Shin J."/>
            <person name="Lee J.-S."/>
            <person name="Lee E.-J."/>
            <person name="Youn H.-D."/>
        </authorList>
    </citation>
    <scope>NUCLEOTIDE SEQUENCE [LARGE SCALE GENOMIC DNA]</scope>
    <source>
        <strain evidence="1 2">KCTC 9819</strain>
    </source>
</reference>
<dbReference type="Pfam" id="PF04402">
    <property type="entry name" value="SIMPL"/>
    <property type="match status" value="1"/>
</dbReference>
<dbReference type="Gene3D" id="3.30.70.2970">
    <property type="entry name" value="Protein of unknown function (DUF541), domain 2"/>
    <property type="match status" value="1"/>
</dbReference>
<organism evidence="1 2">
    <name type="scientific">Streptomyces seoulensis</name>
    <dbReference type="NCBI Taxonomy" id="73044"/>
    <lineage>
        <taxon>Bacteria</taxon>
        <taxon>Bacillati</taxon>
        <taxon>Actinomycetota</taxon>
        <taxon>Actinomycetes</taxon>
        <taxon>Kitasatosporales</taxon>
        <taxon>Streptomycetaceae</taxon>
        <taxon>Streptomyces</taxon>
    </lineage>
</organism>
<proteinExistence type="predicted"/>
<dbReference type="AlphaFoldDB" id="A0A4P6TTP0"/>
<evidence type="ECO:0000313" key="1">
    <source>
        <dbReference type="EMBL" id="QBJ90063.1"/>
    </source>
</evidence>